<accession>A0A7R9D1B9</accession>
<proteinExistence type="predicted"/>
<evidence type="ECO:0000313" key="2">
    <source>
        <dbReference type="EMBL" id="CAD7405343.1"/>
    </source>
</evidence>
<dbReference type="EMBL" id="OD002484">
    <property type="protein sequence ID" value="CAD7405343.1"/>
    <property type="molecule type" value="Genomic_DNA"/>
</dbReference>
<feature type="compositionally biased region" description="Basic and acidic residues" evidence="1">
    <location>
        <begin position="74"/>
        <end position="83"/>
    </location>
</feature>
<name>A0A7R9D1B9_TIMPO</name>
<gene>
    <name evidence="2" type="ORF">TPSB3V08_LOCUS4934</name>
</gene>
<sequence length="224" mass="24963">MWVTVAQPSYDDNPPKPPFPEILRLGICPFKNAVPFTSGASSRDRWALVSDGGIEPEFAWRENGKPFRKNHPSSLDRDSEPRSPRPQQSSFNTTSALANYATEVGVRWRATFFRDRPGVMIAQFAVPSTFQESADLPVTLRDILATLGLHHVLLPVYIIRLFANYTNVLGRRKVEFRGTVSAFAWKAKINSVNLAKSCDVLAGSLYPIGSQPSQHQVTRSFSIS</sequence>
<reference evidence="2" key="1">
    <citation type="submission" date="2020-11" db="EMBL/GenBank/DDBJ databases">
        <authorList>
            <person name="Tran Van P."/>
        </authorList>
    </citation>
    <scope>NUCLEOTIDE SEQUENCE</scope>
</reference>
<organism evidence="2">
    <name type="scientific">Timema poppense</name>
    <name type="common">Walking stick</name>
    <dbReference type="NCBI Taxonomy" id="170557"/>
    <lineage>
        <taxon>Eukaryota</taxon>
        <taxon>Metazoa</taxon>
        <taxon>Ecdysozoa</taxon>
        <taxon>Arthropoda</taxon>
        <taxon>Hexapoda</taxon>
        <taxon>Insecta</taxon>
        <taxon>Pterygota</taxon>
        <taxon>Neoptera</taxon>
        <taxon>Polyneoptera</taxon>
        <taxon>Phasmatodea</taxon>
        <taxon>Timematodea</taxon>
        <taxon>Timematoidea</taxon>
        <taxon>Timematidae</taxon>
        <taxon>Timema</taxon>
    </lineage>
</organism>
<feature type="region of interest" description="Disordered" evidence="1">
    <location>
        <begin position="61"/>
        <end position="92"/>
    </location>
</feature>
<protein>
    <submittedName>
        <fullName evidence="2">Uncharacterized protein</fullName>
    </submittedName>
</protein>
<dbReference type="AlphaFoldDB" id="A0A7R9D1B9"/>
<evidence type="ECO:0000256" key="1">
    <source>
        <dbReference type="SAM" id="MobiDB-lite"/>
    </source>
</evidence>